<keyword evidence="3" id="KW-0597">Phosphoprotein</keyword>
<organism evidence="12 13">
    <name type="scientific">Profundibacter amoris</name>
    <dbReference type="NCBI Taxonomy" id="2171755"/>
    <lineage>
        <taxon>Bacteria</taxon>
        <taxon>Pseudomonadati</taxon>
        <taxon>Pseudomonadota</taxon>
        <taxon>Alphaproteobacteria</taxon>
        <taxon>Rhodobacterales</taxon>
        <taxon>Paracoccaceae</taxon>
        <taxon>Profundibacter</taxon>
    </lineage>
</organism>
<dbReference type="OrthoDB" id="9778496at2"/>
<evidence type="ECO:0000259" key="10">
    <source>
        <dbReference type="Pfam" id="PF02518"/>
    </source>
</evidence>
<dbReference type="PANTHER" id="PTHR24421:SF10">
    <property type="entry name" value="NITRATE_NITRITE SENSOR PROTEIN NARQ"/>
    <property type="match status" value="1"/>
</dbReference>
<dbReference type="Pfam" id="PF02518">
    <property type="entry name" value="HATPase_c"/>
    <property type="match status" value="1"/>
</dbReference>
<evidence type="ECO:0000259" key="11">
    <source>
        <dbReference type="Pfam" id="PF07730"/>
    </source>
</evidence>
<dbReference type="GO" id="GO:0005524">
    <property type="term" value="F:ATP binding"/>
    <property type="evidence" value="ECO:0007669"/>
    <property type="project" value="UniProtKB-KW"/>
</dbReference>
<dbReference type="SUPFAM" id="SSF55874">
    <property type="entry name" value="ATPase domain of HSP90 chaperone/DNA topoisomerase II/histidine kinase"/>
    <property type="match status" value="1"/>
</dbReference>
<evidence type="ECO:0000256" key="2">
    <source>
        <dbReference type="ARBA" id="ARBA00012438"/>
    </source>
</evidence>
<feature type="domain" description="Histidine kinase/HSP90-like ATPase" evidence="10">
    <location>
        <begin position="371"/>
        <end position="459"/>
    </location>
</feature>
<evidence type="ECO:0000256" key="6">
    <source>
        <dbReference type="ARBA" id="ARBA00022777"/>
    </source>
</evidence>
<keyword evidence="6 12" id="KW-0418">Kinase</keyword>
<dbReference type="GO" id="GO:0016020">
    <property type="term" value="C:membrane"/>
    <property type="evidence" value="ECO:0007669"/>
    <property type="project" value="InterPro"/>
</dbReference>
<accession>A0A347UD33</accession>
<dbReference type="PANTHER" id="PTHR24421">
    <property type="entry name" value="NITRATE/NITRITE SENSOR PROTEIN NARX-RELATED"/>
    <property type="match status" value="1"/>
</dbReference>
<keyword evidence="9" id="KW-0472">Membrane</keyword>
<dbReference type="InterPro" id="IPR050482">
    <property type="entry name" value="Sensor_HK_TwoCompSys"/>
</dbReference>
<evidence type="ECO:0000256" key="9">
    <source>
        <dbReference type="SAM" id="Phobius"/>
    </source>
</evidence>
<feature type="transmembrane region" description="Helical" evidence="9">
    <location>
        <begin position="20"/>
        <end position="38"/>
    </location>
</feature>
<dbReference type="EC" id="2.7.13.3" evidence="2"/>
<keyword evidence="8" id="KW-0902">Two-component regulatory system</keyword>
<dbReference type="GO" id="GO:0046983">
    <property type="term" value="F:protein dimerization activity"/>
    <property type="evidence" value="ECO:0007669"/>
    <property type="project" value="InterPro"/>
</dbReference>
<protein>
    <recommendedName>
        <fullName evidence="2">histidine kinase</fullName>
        <ecNumber evidence="2">2.7.13.3</ecNumber>
    </recommendedName>
</protein>
<evidence type="ECO:0000256" key="5">
    <source>
        <dbReference type="ARBA" id="ARBA00022741"/>
    </source>
</evidence>
<dbReference type="KEGG" id="pamo:BAR1_01720"/>
<evidence type="ECO:0000256" key="3">
    <source>
        <dbReference type="ARBA" id="ARBA00022553"/>
    </source>
</evidence>
<sequence>MDLKTRDLNWKRLTLPGQFLLAGAVVMIAAMLIVGFWVSSRIEQAVVQNSATSAALFMESFVSPLSQDLARSDRLSDPAERALTEIFEGTSLGERVVSYKIWKPGGLVVHASDPALIGKVFEPSDDLKLAWSGRIAASYENLNDLEDQAEAALGIPLLEVYSPIREVWTGQVIAVAEFYERAEVLDRDISDARRKSWLVVGSTFLASGVLLFGIVLTGGRTIRDQRKQLEQQLEETRAVSQQNLTLRRRAVSASSRATAQTERTIRRIGSDLHDGPAQYLALAALRLDGALPDQDAKNPDAHEVRKSLDKALSEIRAISRGLALPDLDALDLHTLVTRAVDDHEHQTDMEIALSFVGKEPFSMDYTQKLCVYRFLQETLSNVARHAGVEQASVKVEAGFDAITISVRDHGTGFDAETSLKLRSDGGQGLLGLLDRAHSIGGNLAITSKHGKGTTMCLTLANVENVT</sequence>
<gene>
    <name evidence="12" type="ORF">BAR1_01720</name>
</gene>
<dbReference type="GO" id="GO:0000155">
    <property type="term" value="F:phosphorelay sensor kinase activity"/>
    <property type="evidence" value="ECO:0007669"/>
    <property type="project" value="InterPro"/>
</dbReference>
<keyword evidence="4" id="KW-0808">Transferase</keyword>
<keyword evidence="9" id="KW-1133">Transmembrane helix</keyword>
<dbReference type="CDD" id="cd16917">
    <property type="entry name" value="HATPase_UhpB-NarQ-NarX-like"/>
    <property type="match status" value="1"/>
</dbReference>
<feature type="transmembrane region" description="Helical" evidence="9">
    <location>
        <begin position="197"/>
        <end position="219"/>
    </location>
</feature>
<keyword evidence="5" id="KW-0547">Nucleotide-binding</keyword>
<dbReference type="EMBL" id="CP032125">
    <property type="protein sequence ID" value="AXX96761.1"/>
    <property type="molecule type" value="Genomic_DNA"/>
</dbReference>
<evidence type="ECO:0000256" key="4">
    <source>
        <dbReference type="ARBA" id="ARBA00022679"/>
    </source>
</evidence>
<evidence type="ECO:0000313" key="12">
    <source>
        <dbReference type="EMBL" id="AXX96761.1"/>
    </source>
</evidence>
<name>A0A347UD33_9RHOB</name>
<dbReference type="Pfam" id="PF07730">
    <property type="entry name" value="HisKA_3"/>
    <property type="match status" value="1"/>
</dbReference>
<comment type="catalytic activity">
    <reaction evidence="1">
        <text>ATP + protein L-histidine = ADP + protein N-phospho-L-histidine.</text>
        <dbReference type="EC" id="2.7.13.3"/>
    </reaction>
</comment>
<evidence type="ECO:0000256" key="1">
    <source>
        <dbReference type="ARBA" id="ARBA00000085"/>
    </source>
</evidence>
<dbReference type="InterPro" id="IPR011712">
    <property type="entry name" value="Sig_transdc_His_kin_sub3_dim/P"/>
</dbReference>
<evidence type="ECO:0000256" key="7">
    <source>
        <dbReference type="ARBA" id="ARBA00022840"/>
    </source>
</evidence>
<dbReference type="AlphaFoldDB" id="A0A347UD33"/>
<feature type="domain" description="Signal transduction histidine kinase subgroup 3 dimerisation and phosphoacceptor" evidence="11">
    <location>
        <begin position="266"/>
        <end position="323"/>
    </location>
</feature>
<dbReference type="InterPro" id="IPR003594">
    <property type="entry name" value="HATPase_dom"/>
</dbReference>
<evidence type="ECO:0000313" key="13">
    <source>
        <dbReference type="Proteomes" id="UP000261704"/>
    </source>
</evidence>
<keyword evidence="9" id="KW-0812">Transmembrane</keyword>
<proteinExistence type="predicted"/>
<dbReference type="InterPro" id="IPR036890">
    <property type="entry name" value="HATPase_C_sf"/>
</dbReference>
<reference evidence="12 13" key="1">
    <citation type="submission" date="2018-09" db="EMBL/GenBank/DDBJ databases">
        <title>Profundibacter amoris BAR1 gen. nov., sp. nov., a new member of the Roseobacter clade isolated at Lokis Castle Vent Field on the Arctic Mid-Oceanic Ridge.</title>
        <authorList>
            <person name="Le Moine Bauer S."/>
            <person name="Sjoeberg A.G."/>
            <person name="L'Haridon S."/>
            <person name="Stokke R."/>
            <person name="Roalkvam I."/>
            <person name="Steen I.H."/>
            <person name="Dahle H."/>
        </authorList>
    </citation>
    <scope>NUCLEOTIDE SEQUENCE [LARGE SCALE GENOMIC DNA]</scope>
    <source>
        <strain evidence="12 13">BAR1</strain>
    </source>
</reference>
<keyword evidence="7" id="KW-0067">ATP-binding</keyword>
<dbReference type="Proteomes" id="UP000261704">
    <property type="component" value="Chromosome"/>
</dbReference>
<evidence type="ECO:0000256" key="8">
    <source>
        <dbReference type="ARBA" id="ARBA00023012"/>
    </source>
</evidence>
<dbReference type="Gene3D" id="3.30.565.10">
    <property type="entry name" value="Histidine kinase-like ATPase, C-terminal domain"/>
    <property type="match status" value="1"/>
</dbReference>
<keyword evidence="13" id="KW-1185">Reference proteome</keyword>